<feature type="site" description="Positions MEP for the nucleophilic attack" evidence="7">
    <location>
        <position position="208"/>
    </location>
</feature>
<keyword evidence="5 7" id="KW-0548">Nucleotidyltransferase</keyword>
<evidence type="ECO:0000313" key="8">
    <source>
        <dbReference type="EMBL" id="ADL54650.1"/>
    </source>
</evidence>
<dbReference type="InterPro" id="IPR018294">
    <property type="entry name" value="ISPD_synthase_CS"/>
</dbReference>
<dbReference type="SUPFAM" id="SSF53448">
    <property type="entry name" value="Nucleotide-diphospho-sugar transferases"/>
    <property type="match status" value="1"/>
</dbReference>
<evidence type="ECO:0000256" key="7">
    <source>
        <dbReference type="HAMAP-Rule" id="MF_00108"/>
    </source>
</evidence>
<dbReference type="PANTHER" id="PTHR32125">
    <property type="entry name" value="2-C-METHYL-D-ERYTHRITOL 4-PHOSPHATE CYTIDYLYLTRANSFERASE, CHLOROPLASTIC"/>
    <property type="match status" value="1"/>
</dbReference>
<comment type="catalytic activity">
    <reaction evidence="1 7">
        <text>2-C-methyl-D-erythritol 4-phosphate + CTP + H(+) = 4-CDP-2-C-methyl-D-erythritol + diphosphate</text>
        <dbReference type="Rhea" id="RHEA:13429"/>
        <dbReference type="ChEBI" id="CHEBI:15378"/>
        <dbReference type="ChEBI" id="CHEBI:33019"/>
        <dbReference type="ChEBI" id="CHEBI:37563"/>
        <dbReference type="ChEBI" id="CHEBI:57823"/>
        <dbReference type="ChEBI" id="CHEBI:58262"/>
        <dbReference type="EC" id="2.7.7.60"/>
    </reaction>
</comment>
<dbReference type="KEGG" id="gca:Galf_0608"/>
<dbReference type="NCBIfam" id="TIGR00453">
    <property type="entry name" value="ispD"/>
    <property type="match status" value="1"/>
</dbReference>
<comment type="function">
    <text evidence="7">Catalyzes the formation of 4-diphosphocytidyl-2-C-methyl-D-erythritol from CTP and 2-C-methyl-D-erythritol 4-phosphate (MEP).</text>
</comment>
<dbReference type="HOGENOM" id="CLU_061281_3_1_4"/>
<dbReference type="GO" id="GO:0050518">
    <property type="term" value="F:2-C-methyl-D-erythritol 4-phosphate cytidylyltransferase activity"/>
    <property type="evidence" value="ECO:0007669"/>
    <property type="project" value="UniProtKB-UniRule"/>
</dbReference>
<keyword evidence="9" id="KW-1185">Reference proteome</keyword>
<comment type="similarity">
    <text evidence="3 7">Belongs to the IspD/TarI cytidylyltransferase family. IspD subfamily.</text>
</comment>
<dbReference type="Gene3D" id="3.90.550.10">
    <property type="entry name" value="Spore Coat Polysaccharide Biosynthesis Protein SpsA, Chain A"/>
    <property type="match status" value="1"/>
</dbReference>
<dbReference type="OrthoDB" id="9806837at2"/>
<reference evidence="8 9" key="1">
    <citation type="submission" date="2010-08" db="EMBL/GenBank/DDBJ databases">
        <title>Complete sequence of Gallionella capsiferriformans ES-2.</title>
        <authorList>
            <consortium name="US DOE Joint Genome Institute"/>
            <person name="Lucas S."/>
            <person name="Copeland A."/>
            <person name="Lapidus A."/>
            <person name="Cheng J.-F."/>
            <person name="Bruce D."/>
            <person name="Goodwin L."/>
            <person name="Pitluck S."/>
            <person name="Chertkov O."/>
            <person name="Davenport K.W."/>
            <person name="Detter J.C."/>
            <person name="Han C."/>
            <person name="Tapia R."/>
            <person name="Land M."/>
            <person name="Hauser L."/>
            <person name="Chang Y.-J."/>
            <person name="Jeffries C."/>
            <person name="Kyrpides N."/>
            <person name="Ivanova N."/>
            <person name="Mikhailova N."/>
            <person name="Shelobolina E.S."/>
            <person name="Picardal F."/>
            <person name="Roden E."/>
            <person name="Emerson D."/>
            <person name="Woyke T."/>
        </authorList>
    </citation>
    <scope>NUCLEOTIDE SEQUENCE [LARGE SCALE GENOMIC DNA]</scope>
    <source>
        <strain evidence="8 9">ES-2</strain>
    </source>
</reference>
<accession>D9SCW1</accession>
<proteinExistence type="inferred from homology"/>
<dbReference type="InterPro" id="IPR050088">
    <property type="entry name" value="IspD/TarI_cytidylyltransf_bact"/>
</dbReference>
<evidence type="ECO:0000256" key="3">
    <source>
        <dbReference type="ARBA" id="ARBA00009789"/>
    </source>
</evidence>
<dbReference type="EC" id="2.7.7.60" evidence="7"/>
<name>D9SCW1_GALCS</name>
<dbReference type="Pfam" id="PF01128">
    <property type="entry name" value="IspD"/>
    <property type="match status" value="1"/>
</dbReference>
<evidence type="ECO:0000256" key="1">
    <source>
        <dbReference type="ARBA" id="ARBA00001282"/>
    </source>
</evidence>
<feature type="site" description="Transition state stabilizer" evidence="7">
    <location>
        <position position="23"/>
    </location>
</feature>
<feature type="site" description="Positions MEP for the nucleophilic attack" evidence="7">
    <location>
        <position position="156"/>
    </location>
</feature>
<dbReference type="UniPathway" id="UPA00056">
    <property type="reaction ID" value="UER00093"/>
</dbReference>
<evidence type="ECO:0000256" key="5">
    <source>
        <dbReference type="ARBA" id="ARBA00022695"/>
    </source>
</evidence>
<dbReference type="eggNOG" id="COG1211">
    <property type="taxonomic scope" value="Bacteria"/>
</dbReference>
<dbReference type="RefSeq" id="WP_013292592.1">
    <property type="nucleotide sequence ID" value="NC_014394.1"/>
</dbReference>
<evidence type="ECO:0000256" key="6">
    <source>
        <dbReference type="ARBA" id="ARBA00023229"/>
    </source>
</evidence>
<evidence type="ECO:0000313" key="9">
    <source>
        <dbReference type="Proteomes" id="UP000001235"/>
    </source>
</evidence>
<protein>
    <recommendedName>
        <fullName evidence="7">2-C-methyl-D-erythritol 4-phosphate cytidylyltransferase</fullName>
        <ecNumber evidence="7">2.7.7.60</ecNumber>
    </recommendedName>
    <alternativeName>
        <fullName evidence="7">4-diphosphocytidyl-2C-methyl-D-erythritol synthase</fullName>
    </alternativeName>
    <alternativeName>
        <fullName evidence="7">MEP cytidylyltransferase</fullName>
        <shortName evidence="7">MCT</shortName>
    </alternativeName>
</protein>
<dbReference type="STRING" id="395494.Galf_0608"/>
<dbReference type="EMBL" id="CP002159">
    <property type="protein sequence ID" value="ADL54650.1"/>
    <property type="molecule type" value="Genomic_DNA"/>
</dbReference>
<dbReference type="AlphaFoldDB" id="D9SCW1"/>
<keyword evidence="4 7" id="KW-0808">Transferase</keyword>
<evidence type="ECO:0000256" key="2">
    <source>
        <dbReference type="ARBA" id="ARBA00004787"/>
    </source>
</evidence>
<dbReference type="InterPro" id="IPR034683">
    <property type="entry name" value="IspD/TarI"/>
</dbReference>
<feature type="site" description="Transition state stabilizer" evidence="7">
    <location>
        <position position="16"/>
    </location>
</feature>
<dbReference type="GO" id="GO:0019288">
    <property type="term" value="P:isopentenyl diphosphate biosynthetic process, methylerythritol 4-phosphate pathway"/>
    <property type="evidence" value="ECO:0007669"/>
    <property type="project" value="UniProtKB-UniRule"/>
</dbReference>
<dbReference type="InterPro" id="IPR001228">
    <property type="entry name" value="IspD"/>
</dbReference>
<dbReference type="Proteomes" id="UP000001235">
    <property type="component" value="Chromosome"/>
</dbReference>
<dbReference type="PANTHER" id="PTHR32125:SF4">
    <property type="entry name" value="2-C-METHYL-D-ERYTHRITOL 4-PHOSPHATE CYTIDYLYLTRANSFERASE, CHLOROPLASTIC"/>
    <property type="match status" value="1"/>
</dbReference>
<keyword evidence="6 7" id="KW-0414">Isoprene biosynthesis</keyword>
<evidence type="ECO:0000256" key="4">
    <source>
        <dbReference type="ARBA" id="ARBA00022679"/>
    </source>
</evidence>
<dbReference type="FunFam" id="3.90.550.10:FF:000003">
    <property type="entry name" value="2-C-methyl-D-erythritol 4-phosphate cytidylyltransferase"/>
    <property type="match status" value="1"/>
</dbReference>
<dbReference type="CDD" id="cd02516">
    <property type="entry name" value="CDP-ME_synthetase"/>
    <property type="match status" value="1"/>
</dbReference>
<dbReference type="PROSITE" id="PS01295">
    <property type="entry name" value="ISPD"/>
    <property type="match status" value="1"/>
</dbReference>
<dbReference type="InterPro" id="IPR029044">
    <property type="entry name" value="Nucleotide-diphossugar_trans"/>
</dbReference>
<organism evidence="8 9">
    <name type="scientific">Gallionella capsiferriformans (strain ES-2)</name>
    <name type="common">Gallionella ferruginea capsiferriformans (strain ES-2)</name>
    <dbReference type="NCBI Taxonomy" id="395494"/>
    <lineage>
        <taxon>Bacteria</taxon>
        <taxon>Pseudomonadati</taxon>
        <taxon>Pseudomonadota</taxon>
        <taxon>Betaproteobacteria</taxon>
        <taxon>Nitrosomonadales</taxon>
        <taxon>Gallionellaceae</taxon>
        <taxon>Gallionella</taxon>
    </lineage>
</organism>
<gene>
    <name evidence="7" type="primary">ispD</name>
    <name evidence="8" type="ordered locus">Galf_0608</name>
</gene>
<comment type="pathway">
    <text evidence="2 7">Isoprenoid biosynthesis; isopentenyl diphosphate biosynthesis via DXP pathway; isopentenyl diphosphate from 1-deoxy-D-xylulose 5-phosphate: step 2/6.</text>
</comment>
<sequence length="226" mass="24663">MTQFYALVPAAGFGARMGHELPKQYLPLAGHPMIYHAIATLCDCAEITTVFVVLSVHDTLFDACDWSRFGDKLQPLYCGGETRADTVLNGLLASELEPDDWVLVHDAARPCLANAHLTKLINELKDDPIGGILAVPVADTLKRANAAGRIQNTENREQLWQAQTPQMFRAGLLAQALQQCKAVTDEASAIEALGLHPKLVAGDSTNFKVTYPQDLRMAELLLGEKK</sequence>
<dbReference type="HAMAP" id="MF_00108">
    <property type="entry name" value="IspD"/>
    <property type="match status" value="1"/>
</dbReference>